<accession>A0A1F5VMV8</accession>
<evidence type="ECO:0000259" key="6">
    <source>
        <dbReference type="Pfam" id="PF08281"/>
    </source>
</evidence>
<dbReference type="Gene3D" id="1.10.1740.10">
    <property type="match status" value="1"/>
</dbReference>
<sequence length="194" mass="22867">MLYKQALIGYDIDMNESYTEAQAIREIKEGNNDAFGMLVRKYQKQVYYFAFGIICNHHLAEEISQETFVRLWKSLRAGKFDESRAIYPWIRAVCLNLTRDFLRNRKKQLRIMNEMAHKDMTETHELNNPCTDLEKVARAIESMDHDKREVLTLRIIEGLSYKEISEHLQCSIGTVMSRLFRARLELKTKIEKGV</sequence>
<dbReference type="Proteomes" id="UP000178943">
    <property type="component" value="Unassembled WGS sequence"/>
</dbReference>
<dbReference type="SUPFAM" id="SSF88946">
    <property type="entry name" value="Sigma2 domain of RNA polymerase sigma factors"/>
    <property type="match status" value="1"/>
</dbReference>
<evidence type="ECO:0000313" key="8">
    <source>
        <dbReference type="Proteomes" id="UP000178943"/>
    </source>
</evidence>
<reference evidence="7 8" key="1">
    <citation type="journal article" date="2016" name="Nat. Commun.">
        <title>Thousands of microbial genomes shed light on interconnected biogeochemical processes in an aquifer system.</title>
        <authorList>
            <person name="Anantharaman K."/>
            <person name="Brown C.T."/>
            <person name="Hug L.A."/>
            <person name="Sharon I."/>
            <person name="Castelle C.J."/>
            <person name="Probst A.J."/>
            <person name="Thomas B.C."/>
            <person name="Singh A."/>
            <person name="Wilkins M.J."/>
            <person name="Karaoz U."/>
            <person name="Brodie E.L."/>
            <person name="Williams K.H."/>
            <person name="Hubbard S.S."/>
            <person name="Banfield J.F."/>
        </authorList>
    </citation>
    <scope>NUCLEOTIDE SEQUENCE [LARGE SCALE GENOMIC DNA]</scope>
</reference>
<dbReference type="Pfam" id="PF04542">
    <property type="entry name" value="Sigma70_r2"/>
    <property type="match status" value="1"/>
</dbReference>
<dbReference type="InterPro" id="IPR036388">
    <property type="entry name" value="WH-like_DNA-bd_sf"/>
</dbReference>
<feature type="domain" description="RNA polymerase sigma factor 70 region 4 type 2" evidence="6">
    <location>
        <begin position="134"/>
        <end position="186"/>
    </location>
</feature>
<dbReference type="GO" id="GO:0016987">
    <property type="term" value="F:sigma factor activity"/>
    <property type="evidence" value="ECO:0007669"/>
    <property type="project" value="UniProtKB-KW"/>
</dbReference>
<dbReference type="InterPro" id="IPR013249">
    <property type="entry name" value="RNA_pol_sigma70_r4_t2"/>
</dbReference>
<dbReference type="PANTHER" id="PTHR43133:SF51">
    <property type="entry name" value="RNA POLYMERASE SIGMA FACTOR"/>
    <property type="match status" value="1"/>
</dbReference>
<dbReference type="InterPro" id="IPR013324">
    <property type="entry name" value="RNA_pol_sigma_r3/r4-like"/>
</dbReference>
<dbReference type="Gene3D" id="1.10.10.10">
    <property type="entry name" value="Winged helix-like DNA-binding domain superfamily/Winged helix DNA-binding domain"/>
    <property type="match status" value="1"/>
</dbReference>
<feature type="domain" description="RNA polymerase sigma-70 region 2" evidence="5">
    <location>
        <begin position="38"/>
        <end position="107"/>
    </location>
</feature>
<gene>
    <name evidence="7" type="ORF">A2Y62_14835</name>
</gene>
<evidence type="ECO:0008006" key="9">
    <source>
        <dbReference type="Google" id="ProtNLM"/>
    </source>
</evidence>
<dbReference type="NCBIfam" id="TIGR02937">
    <property type="entry name" value="sigma70-ECF"/>
    <property type="match status" value="1"/>
</dbReference>
<name>A0A1F5VMV8_9BACT</name>
<dbReference type="SUPFAM" id="SSF88659">
    <property type="entry name" value="Sigma3 and sigma4 domains of RNA polymerase sigma factors"/>
    <property type="match status" value="1"/>
</dbReference>
<evidence type="ECO:0000313" key="7">
    <source>
        <dbReference type="EMBL" id="OGF64723.1"/>
    </source>
</evidence>
<dbReference type="GO" id="GO:0003677">
    <property type="term" value="F:DNA binding"/>
    <property type="evidence" value="ECO:0007669"/>
    <property type="project" value="InterPro"/>
</dbReference>
<dbReference type="EMBL" id="MFGW01000132">
    <property type="protein sequence ID" value="OGF64723.1"/>
    <property type="molecule type" value="Genomic_DNA"/>
</dbReference>
<evidence type="ECO:0000256" key="1">
    <source>
        <dbReference type="ARBA" id="ARBA00010641"/>
    </source>
</evidence>
<dbReference type="Pfam" id="PF08281">
    <property type="entry name" value="Sigma70_r4_2"/>
    <property type="match status" value="1"/>
</dbReference>
<dbReference type="CDD" id="cd06171">
    <property type="entry name" value="Sigma70_r4"/>
    <property type="match status" value="1"/>
</dbReference>
<dbReference type="InterPro" id="IPR014284">
    <property type="entry name" value="RNA_pol_sigma-70_dom"/>
</dbReference>
<dbReference type="GO" id="GO:0006352">
    <property type="term" value="P:DNA-templated transcription initiation"/>
    <property type="evidence" value="ECO:0007669"/>
    <property type="project" value="InterPro"/>
</dbReference>
<dbReference type="PANTHER" id="PTHR43133">
    <property type="entry name" value="RNA POLYMERASE ECF-TYPE SIGMA FACTO"/>
    <property type="match status" value="1"/>
</dbReference>
<dbReference type="InterPro" id="IPR013325">
    <property type="entry name" value="RNA_pol_sigma_r2"/>
</dbReference>
<dbReference type="InterPro" id="IPR007627">
    <property type="entry name" value="RNA_pol_sigma70_r2"/>
</dbReference>
<dbReference type="AlphaFoldDB" id="A0A1F5VMV8"/>
<comment type="similarity">
    <text evidence="1">Belongs to the sigma-70 factor family. ECF subfamily.</text>
</comment>
<evidence type="ECO:0000256" key="2">
    <source>
        <dbReference type="ARBA" id="ARBA00023015"/>
    </source>
</evidence>
<keyword evidence="4" id="KW-0804">Transcription</keyword>
<dbReference type="InterPro" id="IPR039425">
    <property type="entry name" value="RNA_pol_sigma-70-like"/>
</dbReference>
<keyword evidence="2" id="KW-0805">Transcription regulation</keyword>
<evidence type="ECO:0000256" key="3">
    <source>
        <dbReference type="ARBA" id="ARBA00023082"/>
    </source>
</evidence>
<organism evidence="7 8">
    <name type="scientific">Candidatus Fischerbacteria bacterium RBG_13_37_8</name>
    <dbReference type="NCBI Taxonomy" id="1817863"/>
    <lineage>
        <taxon>Bacteria</taxon>
        <taxon>Candidatus Fischeribacteriota</taxon>
    </lineage>
</organism>
<comment type="caution">
    <text evidence="7">The sequence shown here is derived from an EMBL/GenBank/DDBJ whole genome shotgun (WGS) entry which is preliminary data.</text>
</comment>
<protein>
    <recommendedName>
        <fullName evidence="9">HTH luxR-type domain-containing protein</fullName>
    </recommendedName>
</protein>
<keyword evidence="3" id="KW-0731">Sigma factor</keyword>
<evidence type="ECO:0000259" key="5">
    <source>
        <dbReference type="Pfam" id="PF04542"/>
    </source>
</evidence>
<proteinExistence type="inferred from homology"/>
<evidence type="ECO:0000256" key="4">
    <source>
        <dbReference type="ARBA" id="ARBA00023163"/>
    </source>
</evidence>
<dbReference type="STRING" id="1817863.A2Y62_14835"/>